<dbReference type="EMBL" id="JH668419">
    <property type="protein sequence ID" value="KAG6452210.1"/>
    <property type="molecule type" value="Genomic_DNA"/>
</dbReference>
<evidence type="ECO:0000259" key="3">
    <source>
        <dbReference type="PROSITE" id="PS52048"/>
    </source>
</evidence>
<evidence type="ECO:0000313" key="5">
    <source>
        <dbReference type="Proteomes" id="UP000791440"/>
    </source>
</evidence>
<comment type="caution">
    <text evidence="1">Lacks conserved residue(s) required for the propagation of feature annotation.</text>
</comment>
<dbReference type="AlphaFoldDB" id="A0A922CM71"/>
<dbReference type="PANTHER" id="PTHR10589:SF16">
    <property type="entry name" value="UBIQUITIN CARBOXYL-TERMINAL HYDROLASE ISOZYME L5"/>
    <property type="match status" value="1"/>
</dbReference>
<accession>A0A922CM71</accession>
<feature type="compositionally biased region" description="Polar residues" evidence="2">
    <location>
        <begin position="42"/>
        <end position="65"/>
    </location>
</feature>
<dbReference type="GO" id="GO:0004843">
    <property type="term" value="F:cysteine-type deubiquitinase activity"/>
    <property type="evidence" value="ECO:0007669"/>
    <property type="project" value="InterPro"/>
</dbReference>
<proteinExistence type="inferred from homology"/>
<dbReference type="GO" id="GO:0016579">
    <property type="term" value="P:protein deubiquitination"/>
    <property type="evidence" value="ECO:0007669"/>
    <property type="project" value="TreeGrafter"/>
</dbReference>
<protein>
    <recommendedName>
        <fullName evidence="3">UCH catalytic domain-containing protein</fullName>
    </recommendedName>
</protein>
<evidence type="ECO:0000256" key="1">
    <source>
        <dbReference type="PROSITE-ProRule" id="PRU01393"/>
    </source>
</evidence>
<dbReference type="Pfam" id="PF01088">
    <property type="entry name" value="Peptidase_C12"/>
    <property type="match status" value="1"/>
</dbReference>
<dbReference type="GO" id="GO:0006511">
    <property type="term" value="P:ubiquitin-dependent protein catabolic process"/>
    <property type="evidence" value="ECO:0007669"/>
    <property type="project" value="InterPro"/>
</dbReference>
<feature type="region of interest" description="Disordered" evidence="2">
    <location>
        <begin position="1"/>
        <end position="101"/>
    </location>
</feature>
<evidence type="ECO:0000256" key="2">
    <source>
        <dbReference type="SAM" id="MobiDB-lite"/>
    </source>
</evidence>
<sequence>MESAADIQPHAVAESESVPQCSATLKIEDVQGNGAQEAPETSAVQENQEAAESQETDGAQETQEPQEIPTDQEAPNAQEDSVVQENQAPETNNTSNKSFDRASLKEYRKTLSVGEWSPIENDSGVLTALLKELGVKGVRMEELWSVKERDFQNIRPVHGLIFLLKHPPLVATLPKLGYTDALDTFYFAKQAVNNACPTQAMLSIVMNIDHPDVELGEELKKLKNYSTIHEPLMRGIILGDATAIRNAHNAVAERGDAYLGDE</sequence>
<gene>
    <name evidence="4" type="ORF">O3G_MSEX007506</name>
</gene>
<evidence type="ECO:0000313" key="4">
    <source>
        <dbReference type="EMBL" id="KAG6452210.1"/>
    </source>
</evidence>
<feature type="domain" description="UCH catalytic" evidence="3">
    <location>
        <begin position="115"/>
        <end position="262"/>
    </location>
</feature>
<comment type="caution">
    <text evidence="4">The sequence shown here is derived from an EMBL/GenBank/DDBJ whole genome shotgun (WGS) entry which is preliminary data.</text>
</comment>
<feature type="compositionally biased region" description="Polar residues" evidence="2">
    <location>
        <begin position="73"/>
        <end position="97"/>
    </location>
</feature>
<reference evidence="4" key="1">
    <citation type="journal article" date="2016" name="Insect Biochem. Mol. Biol.">
        <title>Multifaceted biological insights from a draft genome sequence of the tobacco hornworm moth, Manduca sexta.</title>
        <authorList>
            <person name="Kanost M.R."/>
            <person name="Arrese E.L."/>
            <person name="Cao X."/>
            <person name="Chen Y.R."/>
            <person name="Chellapilla S."/>
            <person name="Goldsmith M.R."/>
            <person name="Grosse-Wilde E."/>
            <person name="Heckel D.G."/>
            <person name="Herndon N."/>
            <person name="Jiang H."/>
            <person name="Papanicolaou A."/>
            <person name="Qu J."/>
            <person name="Soulages J.L."/>
            <person name="Vogel H."/>
            <person name="Walters J."/>
            <person name="Waterhouse R.M."/>
            <person name="Ahn S.J."/>
            <person name="Almeida F.C."/>
            <person name="An C."/>
            <person name="Aqrawi P."/>
            <person name="Bretschneider A."/>
            <person name="Bryant W.B."/>
            <person name="Bucks S."/>
            <person name="Chao H."/>
            <person name="Chevignon G."/>
            <person name="Christen J.M."/>
            <person name="Clarke D.F."/>
            <person name="Dittmer N.T."/>
            <person name="Ferguson L.C.F."/>
            <person name="Garavelou S."/>
            <person name="Gordon K.H.J."/>
            <person name="Gunaratna R.T."/>
            <person name="Han Y."/>
            <person name="Hauser F."/>
            <person name="He Y."/>
            <person name="Heidel-Fischer H."/>
            <person name="Hirsh A."/>
            <person name="Hu Y."/>
            <person name="Jiang H."/>
            <person name="Kalra D."/>
            <person name="Klinner C."/>
            <person name="Konig C."/>
            <person name="Kovar C."/>
            <person name="Kroll A.R."/>
            <person name="Kuwar S.S."/>
            <person name="Lee S.L."/>
            <person name="Lehman R."/>
            <person name="Li K."/>
            <person name="Li Z."/>
            <person name="Liang H."/>
            <person name="Lovelace S."/>
            <person name="Lu Z."/>
            <person name="Mansfield J.H."/>
            <person name="McCulloch K.J."/>
            <person name="Mathew T."/>
            <person name="Morton B."/>
            <person name="Muzny D.M."/>
            <person name="Neunemann D."/>
            <person name="Ongeri F."/>
            <person name="Pauchet Y."/>
            <person name="Pu L.L."/>
            <person name="Pyrousis I."/>
            <person name="Rao X.J."/>
            <person name="Redding A."/>
            <person name="Roesel C."/>
            <person name="Sanchez-Gracia A."/>
            <person name="Schaack S."/>
            <person name="Shukla A."/>
            <person name="Tetreau G."/>
            <person name="Wang Y."/>
            <person name="Xiong G.H."/>
            <person name="Traut W."/>
            <person name="Walsh T.K."/>
            <person name="Worley K.C."/>
            <person name="Wu D."/>
            <person name="Wu W."/>
            <person name="Wu Y.Q."/>
            <person name="Zhang X."/>
            <person name="Zou Z."/>
            <person name="Zucker H."/>
            <person name="Briscoe A.D."/>
            <person name="Burmester T."/>
            <person name="Clem R.J."/>
            <person name="Feyereisen R."/>
            <person name="Grimmelikhuijzen C.J.P."/>
            <person name="Hamodrakas S.J."/>
            <person name="Hansson B.S."/>
            <person name="Huguet E."/>
            <person name="Jermiin L.S."/>
            <person name="Lan Q."/>
            <person name="Lehman H.K."/>
            <person name="Lorenzen M."/>
            <person name="Merzendorfer H."/>
            <person name="Michalopoulos I."/>
            <person name="Morton D.B."/>
            <person name="Muthukrishnan S."/>
            <person name="Oakeshott J.G."/>
            <person name="Palmer W."/>
            <person name="Park Y."/>
            <person name="Passarelli A.L."/>
            <person name="Rozas J."/>
            <person name="Schwartz L.M."/>
            <person name="Smith W."/>
            <person name="Southgate A."/>
            <person name="Vilcinskas A."/>
            <person name="Vogt R."/>
            <person name="Wang P."/>
            <person name="Werren J."/>
            <person name="Yu X.Q."/>
            <person name="Zhou J.J."/>
            <person name="Brown S.J."/>
            <person name="Scherer S.E."/>
            <person name="Richards S."/>
            <person name="Blissard G.W."/>
        </authorList>
    </citation>
    <scope>NUCLEOTIDE SEQUENCE</scope>
</reference>
<dbReference type="PANTHER" id="PTHR10589">
    <property type="entry name" value="UBIQUITIN CARBOXYL-TERMINAL HYDROLASE"/>
    <property type="match status" value="1"/>
</dbReference>
<name>A0A922CM71_MANSE</name>
<dbReference type="PROSITE" id="PS52048">
    <property type="entry name" value="UCH_DOMAIN"/>
    <property type="match status" value="1"/>
</dbReference>
<keyword evidence="5" id="KW-1185">Reference proteome</keyword>
<dbReference type="GO" id="GO:0005737">
    <property type="term" value="C:cytoplasm"/>
    <property type="evidence" value="ECO:0007669"/>
    <property type="project" value="TreeGrafter"/>
</dbReference>
<organism evidence="4 5">
    <name type="scientific">Manduca sexta</name>
    <name type="common">Tobacco hawkmoth</name>
    <name type="synonym">Tobacco hornworm</name>
    <dbReference type="NCBI Taxonomy" id="7130"/>
    <lineage>
        <taxon>Eukaryota</taxon>
        <taxon>Metazoa</taxon>
        <taxon>Ecdysozoa</taxon>
        <taxon>Arthropoda</taxon>
        <taxon>Hexapoda</taxon>
        <taxon>Insecta</taxon>
        <taxon>Pterygota</taxon>
        <taxon>Neoptera</taxon>
        <taxon>Endopterygota</taxon>
        <taxon>Lepidoptera</taxon>
        <taxon>Glossata</taxon>
        <taxon>Ditrysia</taxon>
        <taxon>Bombycoidea</taxon>
        <taxon>Sphingidae</taxon>
        <taxon>Sphinginae</taxon>
        <taxon>Sphingini</taxon>
        <taxon>Manduca</taxon>
    </lineage>
</organism>
<reference evidence="4" key="2">
    <citation type="submission" date="2020-12" db="EMBL/GenBank/DDBJ databases">
        <authorList>
            <person name="Kanost M."/>
        </authorList>
    </citation>
    <scope>NUCLEOTIDE SEQUENCE</scope>
</reference>
<dbReference type="InterPro" id="IPR001578">
    <property type="entry name" value="Peptidase_C12_UCH"/>
</dbReference>
<comment type="similarity">
    <text evidence="1">Belongs to the peptidase C12 family.</text>
</comment>
<dbReference type="Proteomes" id="UP000791440">
    <property type="component" value="Unassembled WGS sequence"/>
</dbReference>